<feature type="compositionally biased region" description="Low complexity" evidence="14">
    <location>
        <begin position="383"/>
        <end position="395"/>
    </location>
</feature>
<feature type="transmembrane region" description="Helical" evidence="15">
    <location>
        <begin position="217"/>
        <end position="243"/>
    </location>
</feature>
<keyword evidence="9 15" id="KW-1133">Transmembrane helix</keyword>
<feature type="transmembrane region" description="Helical" evidence="15">
    <location>
        <begin position="139"/>
        <end position="160"/>
    </location>
</feature>
<dbReference type="GO" id="GO:0005576">
    <property type="term" value="C:extracellular region"/>
    <property type="evidence" value="ECO:0007669"/>
    <property type="project" value="UniProtKB-SubCell"/>
</dbReference>
<comment type="subcellular location">
    <subcellularLocation>
        <location evidence="2">Membrane</location>
        <topology evidence="2">Lipid-anchor</topology>
        <topology evidence="2">GPI-anchor</topology>
    </subcellularLocation>
    <subcellularLocation>
        <location evidence="1">Membrane</location>
        <topology evidence="1">Multi-pass membrane protein</topology>
    </subcellularLocation>
    <subcellularLocation>
        <location evidence="3">Secreted</location>
    </subcellularLocation>
</comment>
<dbReference type="InterPro" id="IPR052337">
    <property type="entry name" value="SAT4-like"/>
</dbReference>
<evidence type="ECO:0000256" key="4">
    <source>
        <dbReference type="ARBA" id="ARBA00010031"/>
    </source>
</evidence>
<dbReference type="PANTHER" id="PTHR33048:SF131">
    <property type="entry name" value="INTEGRAL MEMBRANE PROTEIN"/>
    <property type="match status" value="1"/>
</dbReference>
<accession>A0A9W8YZA3</accession>
<evidence type="ECO:0000256" key="13">
    <source>
        <dbReference type="ARBA" id="ARBA00038359"/>
    </source>
</evidence>
<comment type="similarity">
    <text evidence="13">Belongs to the SAT4 family.</text>
</comment>
<keyword evidence="12" id="KW-0449">Lipoprotein</keyword>
<proteinExistence type="inferred from homology"/>
<feature type="signal peptide" evidence="16">
    <location>
        <begin position="1"/>
        <end position="23"/>
    </location>
</feature>
<feature type="transmembrane region" description="Helical" evidence="15">
    <location>
        <begin position="180"/>
        <end position="205"/>
    </location>
</feature>
<dbReference type="AlphaFoldDB" id="A0A9W8YZA3"/>
<name>A0A9W8YZA3_9PLEO</name>
<evidence type="ECO:0000259" key="17">
    <source>
        <dbReference type="SMART" id="SM00747"/>
    </source>
</evidence>
<evidence type="ECO:0000256" key="12">
    <source>
        <dbReference type="ARBA" id="ARBA00023288"/>
    </source>
</evidence>
<sequence length="550" mass="61165">MGMRSLVAVFLSLLALFGGQTRARQLQSRELTVADIPVCGLRCLFVVLPPSGCTATDVDCICASDSLEHDLAACLLANCTMQNSLDTSRVQRDLCNLSDESKTGEVVLYTSIVYSIAFLSVALRIAGKAVSQRLAWDDAMVVAALLLTAIPLGCVLDMALKGFGEHLWNLEDGKLLPILRYLYISWSTYVIVLCMIKISLVLFYLEIFKTRKFQITAYVFLGYLVINSLVIFFIAIFACSPVYSFWNREIKGRCIDIQGAAYANSASAIVQDIILLILPLVFIRNLQMKRYRKIAVGFMFVIGTFGCIATIMRLPSLSTFKISIDPSWDYVPITIWTELELAAGFLCVSLPSIRMLLVRILPKRVKEFLSNITHPSRSRSSRRNPTPQQATPPQQRKWSKPKSWVDISAHSTNISTESSGRGLEPLTLGSGVRGSFMSAFWNRSSMQPTQISQSRTGLRRLESAMSNYNEPGITDSRPPFPRQKDNSAFEQVEMLSAPTKSHRHASAAEEQITALPQIGCVPGGSYSDTNVTREHSVTTADWQQHEKNMV</sequence>
<evidence type="ECO:0000313" key="18">
    <source>
        <dbReference type="EMBL" id="KAJ4395648.1"/>
    </source>
</evidence>
<dbReference type="Pfam" id="PF20684">
    <property type="entry name" value="Fung_rhodopsin"/>
    <property type="match status" value="1"/>
</dbReference>
<dbReference type="EMBL" id="JAPEVA010000150">
    <property type="protein sequence ID" value="KAJ4395648.1"/>
    <property type="molecule type" value="Genomic_DNA"/>
</dbReference>
<evidence type="ECO:0000256" key="2">
    <source>
        <dbReference type="ARBA" id="ARBA00004589"/>
    </source>
</evidence>
<evidence type="ECO:0000256" key="6">
    <source>
        <dbReference type="ARBA" id="ARBA00022622"/>
    </source>
</evidence>
<keyword evidence="11" id="KW-1015">Disulfide bond</keyword>
<dbReference type="GO" id="GO:0098552">
    <property type="term" value="C:side of membrane"/>
    <property type="evidence" value="ECO:0007669"/>
    <property type="project" value="UniProtKB-KW"/>
</dbReference>
<organism evidence="18 19">
    <name type="scientific">Didymella pomorum</name>
    <dbReference type="NCBI Taxonomy" id="749634"/>
    <lineage>
        <taxon>Eukaryota</taxon>
        <taxon>Fungi</taxon>
        <taxon>Dikarya</taxon>
        <taxon>Ascomycota</taxon>
        <taxon>Pezizomycotina</taxon>
        <taxon>Dothideomycetes</taxon>
        <taxon>Pleosporomycetidae</taxon>
        <taxon>Pleosporales</taxon>
        <taxon>Pleosporineae</taxon>
        <taxon>Didymellaceae</taxon>
        <taxon>Didymella</taxon>
    </lineage>
</organism>
<comment type="caution">
    <text evidence="18">The sequence shown here is derived from an EMBL/GenBank/DDBJ whole genome shotgun (WGS) entry which is preliminary data.</text>
</comment>
<feature type="transmembrane region" description="Helical" evidence="15">
    <location>
        <begin position="294"/>
        <end position="315"/>
    </location>
</feature>
<evidence type="ECO:0000256" key="14">
    <source>
        <dbReference type="SAM" id="MobiDB-lite"/>
    </source>
</evidence>
<dbReference type="Proteomes" id="UP001140510">
    <property type="component" value="Unassembled WGS sequence"/>
</dbReference>
<evidence type="ECO:0000256" key="8">
    <source>
        <dbReference type="ARBA" id="ARBA00022729"/>
    </source>
</evidence>
<feature type="domain" description="CFEM" evidence="17">
    <location>
        <begin position="32"/>
        <end position="96"/>
    </location>
</feature>
<keyword evidence="5" id="KW-0964">Secreted</keyword>
<evidence type="ECO:0000256" key="5">
    <source>
        <dbReference type="ARBA" id="ARBA00022525"/>
    </source>
</evidence>
<dbReference type="InterPro" id="IPR049326">
    <property type="entry name" value="Rhodopsin_dom_fungi"/>
</dbReference>
<keyword evidence="7 15" id="KW-0812">Transmembrane</keyword>
<dbReference type="SMART" id="SM00747">
    <property type="entry name" value="CFEM"/>
    <property type="match status" value="1"/>
</dbReference>
<keyword evidence="6" id="KW-0325">Glycoprotein</keyword>
<dbReference type="InterPro" id="IPR008427">
    <property type="entry name" value="Extracellular_membr_CFEM_dom"/>
</dbReference>
<evidence type="ECO:0000256" key="3">
    <source>
        <dbReference type="ARBA" id="ARBA00004613"/>
    </source>
</evidence>
<feature type="transmembrane region" description="Helical" evidence="15">
    <location>
        <begin position="335"/>
        <end position="357"/>
    </location>
</feature>
<feature type="region of interest" description="Disordered" evidence="14">
    <location>
        <begin position="372"/>
        <end position="402"/>
    </location>
</feature>
<gene>
    <name evidence="18" type="ORF">N0V91_010714</name>
</gene>
<evidence type="ECO:0000256" key="7">
    <source>
        <dbReference type="ARBA" id="ARBA00022692"/>
    </source>
</evidence>
<evidence type="ECO:0000256" key="15">
    <source>
        <dbReference type="SAM" id="Phobius"/>
    </source>
</evidence>
<feature type="transmembrane region" description="Helical" evidence="15">
    <location>
        <begin position="106"/>
        <end position="127"/>
    </location>
</feature>
<dbReference type="PANTHER" id="PTHR33048">
    <property type="entry name" value="PTH11-LIKE INTEGRAL MEMBRANE PROTEIN (AFU_ORTHOLOGUE AFUA_5G11245)"/>
    <property type="match status" value="1"/>
</dbReference>
<feature type="chain" id="PRO_5040847303" description="CFEM domain-containing protein" evidence="16">
    <location>
        <begin position="24"/>
        <end position="550"/>
    </location>
</feature>
<evidence type="ECO:0000256" key="10">
    <source>
        <dbReference type="ARBA" id="ARBA00023136"/>
    </source>
</evidence>
<dbReference type="Pfam" id="PF05730">
    <property type="entry name" value="CFEM"/>
    <property type="match status" value="1"/>
</dbReference>
<evidence type="ECO:0000256" key="11">
    <source>
        <dbReference type="ARBA" id="ARBA00023157"/>
    </source>
</evidence>
<evidence type="ECO:0000256" key="9">
    <source>
        <dbReference type="ARBA" id="ARBA00022989"/>
    </source>
</evidence>
<evidence type="ECO:0000256" key="1">
    <source>
        <dbReference type="ARBA" id="ARBA00004141"/>
    </source>
</evidence>
<dbReference type="OrthoDB" id="408702at2759"/>
<keyword evidence="10 15" id="KW-0472">Membrane</keyword>
<evidence type="ECO:0000313" key="19">
    <source>
        <dbReference type="Proteomes" id="UP001140510"/>
    </source>
</evidence>
<feature type="transmembrane region" description="Helical" evidence="15">
    <location>
        <begin position="263"/>
        <end position="282"/>
    </location>
</feature>
<evidence type="ECO:0000256" key="16">
    <source>
        <dbReference type="SAM" id="SignalP"/>
    </source>
</evidence>
<feature type="region of interest" description="Disordered" evidence="14">
    <location>
        <begin position="527"/>
        <end position="550"/>
    </location>
</feature>
<keyword evidence="19" id="KW-1185">Reference proteome</keyword>
<keyword evidence="6" id="KW-0336">GPI-anchor</keyword>
<comment type="similarity">
    <text evidence="4">Belongs to the RBT5 family.</text>
</comment>
<protein>
    <recommendedName>
        <fullName evidence="17">CFEM domain-containing protein</fullName>
    </recommendedName>
</protein>
<keyword evidence="8 16" id="KW-0732">Signal</keyword>
<reference evidence="18" key="1">
    <citation type="submission" date="2022-10" db="EMBL/GenBank/DDBJ databases">
        <title>Tapping the CABI collections for fungal endophytes: first genome assemblies for Collariella, Neodidymelliopsis, Ascochyta clinopodiicola, Didymella pomorum, Didymosphaeria variabile, Neocosmospora piperis and Neocucurbitaria cava.</title>
        <authorList>
            <person name="Hill R."/>
        </authorList>
    </citation>
    <scope>NUCLEOTIDE SEQUENCE</scope>
    <source>
        <strain evidence="18">IMI 355091</strain>
    </source>
</reference>